<organism evidence="5 6">
    <name type="scientific">Apatococcus fuscideae</name>
    <dbReference type="NCBI Taxonomy" id="2026836"/>
    <lineage>
        <taxon>Eukaryota</taxon>
        <taxon>Viridiplantae</taxon>
        <taxon>Chlorophyta</taxon>
        <taxon>core chlorophytes</taxon>
        <taxon>Trebouxiophyceae</taxon>
        <taxon>Chlorellales</taxon>
        <taxon>Chlorellaceae</taxon>
        <taxon>Apatococcus</taxon>
    </lineage>
</organism>
<dbReference type="InterPro" id="IPR016024">
    <property type="entry name" value="ARM-type_fold"/>
</dbReference>
<name>A0AAW1TEK9_9CHLO</name>
<dbReference type="InterPro" id="IPR033464">
    <property type="entry name" value="CSN8_PSD8_EIF3K"/>
</dbReference>
<gene>
    <name evidence="5" type="ORF">WJX84_010266</name>
</gene>
<dbReference type="InterPro" id="IPR016020">
    <property type="entry name" value="Transl_init_fac_sub12_N_euk"/>
</dbReference>
<reference evidence="5 6" key="1">
    <citation type="journal article" date="2024" name="Nat. Commun.">
        <title>Phylogenomics reveals the evolutionary origins of lichenization in chlorophyte algae.</title>
        <authorList>
            <person name="Puginier C."/>
            <person name="Libourel C."/>
            <person name="Otte J."/>
            <person name="Skaloud P."/>
            <person name="Haon M."/>
            <person name="Grisel S."/>
            <person name="Petersen M."/>
            <person name="Berrin J.G."/>
            <person name="Delaux P.M."/>
            <person name="Dal Grande F."/>
            <person name="Keller J."/>
        </authorList>
    </citation>
    <scope>NUCLEOTIDE SEQUENCE [LARGE SCALE GENOMIC DNA]</scope>
    <source>
        <strain evidence="5 6">SAG 2523</strain>
    </source>
</reference>
<dbReference type="PROSITE" id="PS50250">
    <property type="entry name" value="PCI"/>
    <property type="match status" value="1"/>
</dbReference>
<evidence type="ECO:0000313" key="6">
    <source>
        <dbReference type="Proteomes" id="UP001485043"/>
    </source>
</evidence>
<dbReference type="Pfam" id="PF10075">
    <property type="entry name" value="CSN8_PSD8_EIF3K"/>
    <property type="match status" value="1"/>
</dbReference>
<dbReference type="SUPFAM" id="SSF48371">
    <property type="entry name" value="ARM repeat"/>
    <property type="match status" value="1"/>
</dbReference>
<protein>
    <recommendedName>
        <fullName evidence="4">PCI domain-containing protein</fullName>
    </recommendedName>
</protein>
<dbReference type="InterPro" id="IPR009374">
    <property type="entry name" value="eIF3k"/>
</dbReference>
<dbReference type="EMBL" id="JALJOV010000062">
    <property type="protein sequence ID" value="KAK9867833.1"/>
    <property type="molecule type" value="Genomic_DNA"/>
</dbReference>
<dbReference type="PANTHER" id="PTHR13022:SF0">
    <property type="entry name" value="EUKARYOTIC TRANSLATION INITIATION FACTOR 3 SUBUNIT K"/>
    <property type="match status" value="1"/>
</dbReference>
<sequence length="213" mass="23718">MLDANEYDTSRLNAIERQVADSIMAGKFELGSALSLLRLYNLLPDQMNLKLVGSILIQALLRLPEPDFHLAMLLIPERMQEEQPLSALLAVSQHLEAGRYREFWQGVDACGEVLASEPHFQDKMRAQILQRLSSTYRRVGQHVLASSLHVDGSKLDALIDKEVEQHSWSVSSGGSERIITLPRNSQNQLRPAIAQGGSFEMDQLASLLTTARG</sequence>
<keyword evidence="6" id="KW-1185">Reference proteome</keyword>
<dbReference type="GO" id="GO:0003743">
    <property type="term" value="F:translation initiation factor activity"/>
    <property type="evidence" value="ECO:0007669"/>
    <property type="project" value="UniProtKB-KW"/>
</dbReference>
<comment type="caution">
    <text evidence="5">The sequence shown here is derived from an EMBL/GenBank/DDBJ whole genome shotgun (WGS) entry which is preliminary data.</text>
</comment>
<keyword evidence="2" id="KW-0396">Initiation factor</keyword>
<keyword evidence="3" id="KW-0648">Protein biosynthesis</keyword>
<dbReference type="PANTHER" id="PTHR13022">
    <property type="entry name" value="EUKARYOTIC TRANSLATION INITIATION FACTOR 3 SUBUNIT 11"/>
    <property type="match status" value="1"/>
</dbReference>
<dbReference type="GO" id="GO:0005852">
    <property type="term" value="C:eukaryotic translation initiation factor 3 complex"/>
    <property type="evidence" value="ECO:0007669"/>
    <property type="project" value="InterPro"/>
</dbReference>
<proteinExistence type="predicted"/>
<accession>A0AAW1TEK9</accession>
<dbReference type="InterPro" id="IPR036388">
    <property type="entry name" value="WH-like_DNA-bd_sf"/>
</dbReference>
<evidence type="ECO:0000256" key="2">
    <source>
        <dbReference type="ARBA" id="ARBA00022540"/>
    </source>
</evidence>
<evidence type="ECO:0000256" key="1">
    <source>
        <dbReference type="ARBA" id="ARBA00022490"/>
    </source>
</evidence>
<dbReference type="SUPFAM" id="SSF46785">
    <property type="entry name" value="Winged helix' DNA-binding domain"/>
    <property type="match status" value="1"/>
</dbReference>
<evidence type="ECO:0000313" key="5">
    <source>
        <dbReference type="EMBL" id="KAK9867833.1"/>
    </source>
</evidence>
<dbReference type="InterPro" id="IPR000717">
    <property type="entry name" value="PCI_dom"/>
</dbReference>
<evidence type="ECO:0000259" key="4">
    <source>
        <dbReference type="PROSITE" id="PS50250"/>
    </source>
</evidence>
<dbReference type="AlphaFoldDB" id="A0AAW1TEK9"/>
<dbReference type="GO" id="GO:0006446">
    <property type="term" value="P:regulation of translational initiation"/>
    <property type="evidence" value="ECO:0007669"/>
    <property type="project" value="InterPro"/>
</dbReference>
<keyword evidence="1" id="KW-0963">Cytoplasm</keyword>
<dbReference type="Gene3D" id="1.10.10.10">
    <property type="entry name" value="Winged helix-like DNA-binding domain superfamily/Winged helix DNA-binding domain"/>
    <property type="match status" value="1"/>
</dbReference>
<dbReference type="GO" id="GO:0043022">
    <property type="term" value="F:ribosome binding"/>
    <property type="evidence" value="ECO:0007669"/>
    <property type="project" value="InterPro"/>
</dbReference>
<dbReference type="Gene3D" id="1.25.40.250">
    <property type="entry name" value="ARM repeat, domain 1"/>
    <property type="match status" value="1"/>
</dbReference>
<dbReference type="Proteomes" id="UP001485043">
    <property type="component" value="Unassembled WGS sequence"/>
</dbReference>
<dbReference type="InterPro" id="IPR036390">
    <property type="entry name" value="WH_DNA-bd_sf"/>
</dbReference>
<feature type="domain" description="PCI" evidence="4">
    <location>
        <begin position="28"/>
        <end position="186"/>
    </location>
</feature>
<evidence type="ECO:0000256" key="3">
    <source>
        <dbReference type="ARBA" id="ARBA00022917"/>
    </source>
</evidence>